<proteinExistence type="inferred from homology"/>
<dbReference type="GO" id="GO:0005886">
    <property type="term" value="C:plasma membrane"/>
    <property type="evidence" value="ECO:0007669"/>
    <property type="project" value="TreeGrafter"/>
</dbReference>
<evidence type="ECO:0000259" key="10">
    <source>
        <dbReference type="PROSITE" id="PS50262"/>
    </source>
</evidence>
<keyword evidence="7" id="KW-0675">Receptor</keyword>
<name>A0AAN9TEF4_9HEMI</name>
<evidence type="ECO:0000256" key="8">
    <source>
        <dbReference type="ARBA" id="ARBA00023224"/>
    </source>
</evidence>
<evidence type="ECO:0000256" key="5">
    <source>
        <dbReference type="ARBA" id="ARBA00023040"/>
    </source>
</evidence>
<feature type="transmembrane region" description="Helical" evidence="9">
    <location>
        <begin position="47"/>
        <end position="75"/>
    </location>
</feature>
<dbReference type="GO" id="GO:0043005">
    <property type="term" value="C:neuron projection"/>
    <property type="evidence" value="ECO:0007669"/>
    <property type="project" value="TreeGrafter"/>
</dbReference>
<keyword evidence="8" id="KW-0807">Transducer</keyword>
<organism evidence="11 12">
    <name type="scientific">Parthenolecanium corni</name>
    <dbReference type="NCBI Taxonomy" id="536013"/>
    <lineage>
        <taxon>Eukaryota</taxon>
        <taxon>Metazoa</taxon>
        <taxon>Ecdysozoa</taxon>
        <taxon>Arthropoda</taxon>
        <taxon>Hexapoda</taxon>
        <taxon>Insecta</taxon>
        <taxon>Pterygota</taxon>
        <taxon>Neoptera</taxon>
        <taxon>Paraneoptera</taxon>
        <taxon>Hemiptera</taxon>
        <taxon>Sternorrhyncha</taxon>
        <taxon>Coccoidea</taxon>
        <taxon>Coccidae</taxon>
        <taxon>Parthenolecanium</taxon>
    </lineage>
</organism>
<evidence type="ECO:0000256" key="1">
    <source>
        <dbReference type="ARBA" id="ARBA00004141"/>
    </source>
</evidence>
<evidence type="ECO:0000256" key="7">
    <source>
        <dbReference type="ARBA" id="ARBA00023170"/>
    </source>
</evidence>
<evidence type="ECO:0000256" key="3">
    <source>
        <dbReference type="ARBA" id="ARBA00022692"/>
    </source>
</evidence>
<keyword evidence="6 9" id="KW-0472">Membrane</keyword>
<protein>
    <recommendedName>
        <fullName evidence="10">G-protein coupled receptors family 1 profile domain-containing protein</fullName>
    </recommendedName>
</protein>
<dbReference type="PROSITE" id="PS50262">
    <property type="entry name" value="G_PROTEIN_RECEP_F1_2"/>
    <property type="match status" value="1"/>
</dbReference>
<feature type="transmembrane region" description="Helical" evidence="9">
    <location>
        <begin position="87"/>
        <end position="109"/>
    </location>
</feature>
<comment type="caution">
    <text evidence="11">The sequence shown here is derived from an EMBL/GenBank/DDBJ whole genome shotgun (WGS) entry which is preliminary data.</text>
</comment>
<keyword evidence="5" id="KW-0297">G-protein coupled receptor</keyword>
<dbReference type="EMBL" id="JBBCAQ010000027">
    <property type="protein sequence ID" value="KAK7586087.1"/>
    <property type="molecule type" value="Genomic_DNA"/>
</dbReference>
<dbReference type="Proteomes" id="UP001367676">
    <property type="component" value="Unassembled WGS sequence"/>
</dbReference>
<dbReference type="GO" id="GO:0042923">
    <property type="term" value="F:neuropeptide binding"/>
    <property type="evidence" value="ECO:0007669"/>
    <property type="project" value="TreeGrafter"/>
</dbReference>
<gene>
    <name evidence="11" type="ORF">V9T40_003963</name>
</gene>
<evidence type="ECO:0000313" key="11">
    <source>
        <dbReference type="EMBL" id="KAK7586087.1"/>
    </source>
</evidence>
<sequence>MTDSVSNSTELYNFLAVESYNATPKSLELLNQTGNEEFSREFVENKFFQIFFCIAYMTIFMLGLTGNMLVVYVVVRNKAMHTVTNLFITNLALSDILLCILAVPFTPLYTFTGKVEIFDTSLVALKQNTTQQPPEYHSHYKVVDGDLLTLENARKISLMVVEALW</sequence>
<dbReference type="PANTHER" id="PTHR24235:SF29">
    <property type="entry name" value="GH23382P"/>
    <property type="match status" value="1"/>
</dbReference>
<keyword evidence="3 9" id="KW-0812">Transmembrane</keyword>
<feature type="domain" description="G-protein coupled receptors family 1 profile" evidence="10">
    <location>
        <begin position="66"/>
        <end position="105"/>
    </location>
</feature>
<dbReference type="InterPro" id="IPR017452">
    <property type="entry name" value="GPCR_Rhodpsn_7TM"/>
</dbReference>
<dbReference type="InterPro" id="IPR000276">
    <property type="entry name" value="GPCR_Rhodpsn"/>
</dbReference>
<keyword evidence="12" id="KW-1185">Reference proteome</keyword>
<reference evidence="11 12" key="1">
    <citation type="submission" date="2024-03" db="EMBL/GenBank/DDBJ databases">
        <title>Adaptation during the transition from Ophiocordyceps entomopathogen to insect associate is accompanied by gene loss and intensified selection.</title>
        <authorList>
            <person name="Ward C.M."/>
            <person name="Onetto C.A."/>
            <person name="Borneman A.R."/>
        </authorList>
    </citation>
    <scope>NUCLEOTIDE SEQUENCE [LARGE SCALE GENOMIC DNA]</scope>
    <source>
        <strain evidence="11">AWRI1</strain>
        <tissue evidence="11">Single Adult Female</tissue>
    </source>
</reference>
<dbReference type="SUPFAM" id="SSF81321">
    <property type="entry name" value="Family A G protein-coupled receptor-like"/>
    <property type="match status" value="1"/>
</dbReference>
<evidence type="ECO:0000256" key="4">
    <source>
        <dbReference type="ARBA" id="ARBA00022989"/>
    </source>
</evidence>
<comment type="subcellular location">
    <subcellularLocation>
        <location evidence="1">Membrane</location>
        <topology evidence="1">Multi-pass membrane protein</topology>
    </subcellularLocation>
</comment>
<accession>A0AAN9TEF4</accession>
<comment type="similarity">
    <text evidence="2">Belongs to the G-protein coupled receptor 1 family.</text>
</comment>
<evidence type="ECO:0000256" key="6">
    <source>
        <dbReference type="ARBA" id="ARBA00023136"/>
    </source>
</evidence>
<dbReference type="PRINTS" id="PR00237">
    <property type="entry name" value="GPCRRHODOPSN"/>
</dbReference>
<dbReference type="Pfam" id="PF00001">
    <property type="entry name" value="7tm_1"/>
    <property type="match status" value="1"/>
</dbReference>
<dbReference type="PANTHER" id="PTHR24235">
    <property type="entry name" value="NEUROPEPTIDE Y RECEPTOR"/>
    <property type="match status" value="1"/>
</dbReference>
<dbReference type="AlphaFoldDB" id="A0AAN9TEF4"/>
<keyword evidence="4 9" id="KW-1133">Transmembrane helix</keyword>
<evidence type="ECO:0000313" key="12">
    <source>
        <dbReference type="Proteomes" id="UP001367676"/>
    </source>
</evidence>
<evidence type="ECO:0000256" key="9">
    <source>
        <dbReference type="SAM" id="Phobius"/>
    </source>
</evidence>
<dbReference type="GO" id="GO:0008188">
    <property type="term" value="F:neuropeptide receptor activity"/>
    <property type="evidence" value="ECO:0007669"/>
    <property type="project" value="TreeGrafter"/>
</dbReference>
<evidence type="ECO:0000256" key="2">
    <source>
        <dbReference type="ARBA" id="ARBA00010663"/>
    </source>
</evidence>
<dbReference type="Gene3D" id="1.20.1070.10">
    <property type="entry name" value="Rhodopsin 7-helix transmembrane proteins"/>
    <property type="match status" value="1"/>
</dbReference>